<dbReference type="FunFam" id="3.40.1030.10:FF:000003">
    <property type="entry name" value="Pyrimidine-nucleoside phosphorylase"/>
    <property type="match status" value="1"/>
</dbReference>
<evidence type="ECO:0000256" key="6">
    <source>
        <dbReference type="ARBA" id="ARBA00048550"/>
    </source>
</evidence>
<reference evidence="9 10" key="1">
    <citation type="journal article" date="2013" name="Antonie Van Leeuwenhoek">
        <title>Echinimonas agarilytica gen. nov., sp. nov., a new gammaproteobacterium isolated from the sea urchin Strongylocentrotus intermedius.</title>
        <authorList>
            <person name="Nedashkovskaya O.I."/>
            <person name="Stenkova A.M."/>
            <person name="Zhukova N.V."/>
            <person name="Van Trappen S."/>
            <person name="Lee J.S."/>
            <person name="Kim S.B."/>
        </authorList>
    </citation>
    <scope>NUCLEOTIDE SEQUENCE [LARGE SCALE GENOMIC DNA]</scope>
    <source>
        <strain evidence="9 10">KMM 6351</strain>
    </source>
</reference>
<dbReference type="SUPFAM" id="SSF47648">
    <property type="entry name" value="Nucleoside phosphorylase/phosphoribosyltransferase N-terminal domain"/>
    <property type="match status" value="1"/>
</dbReference>
<name>A0AA42B7F5_9GAMM</name>
<dbReference type="GO" id="GO:0006206">
    <property type="term" value="P:pyrimidine nucleobase metabolic process"/>
    <property type="evidence" value="ECO:0007669"/>
    <property type="project" value="InterPro"/>
</dbReference>
<dbReference type="SMART" id="SM00941">
    <property type="entry name" value="PYNP_C"/>
    <property type="match status" value="1"/>
</dbReference>
<dbReference type="InterPro" id="IPR000312">
    <property type="entry name" value="Glycosyl_Trfase_fam3"/>
</dbReference>
<dbReference type="NCBIfam" id="NF004490">
    <property type="entry name" value="PRK05820.1"/>
    <property type="match status" value="1"/>
</dbReference>
<protein>
    <recommendedName>
        <fullName evidence="3 7">Thymidine phosphorylase</fullName>
        <ecNumber evidence="3 7">2.4.2.4</ecNumber>
    </recommendedName>
    <alternativeName>
        <fullName evidence="7">TdRPase</fullName>
    </alternativeName>
</protein>
<gene>
    <name evidence="7 9" type="primary">deoA</name>
    <name evidence="9" type="ORF">NAF29_07730</name>
</gene>
<comment type="function">
    <text evidence="7">The enzymes which catalyze the reversible phosphorolysis of pyrimidine nucleosides are involved in the degradation of these compounds and in their utilization as carbon and energy sources, or in the rescue of pyrimidine bases for nucleotide synthesis.</text>
</comment>
<evidence type="ECO:0000256" key="1">
    <source>
        <dbReference type="ARBA" id="ARBA00006915"/>
    </source>
</evidence>
<dbReference type="EC" id="2.4.2.4" evidence="3 7"/>
<dbReference type="InterPro" id="IPR018090">
    <property type="entry name" value="Pyrmidine_PPas_bac/euk"/>
</dbReference>
<evidence type="ECO:0000259" key="8">
    <source>
        <dbReference type="SMART" id="SM00941"/>
    </source>
</evidence>
<dbReference type="Gene3D" id="1.20.970.10">
    <property type="entry name" value="Transferase, Pyrimidine Nucleoside Phosphorylase, Chain C"/>
    <property type="match status" value="1"/>
</dbReference>
<dbReference type="PANTHER" id="PTHR10515:SF0">
    <property type="entry name" value="THYMIDINE PHOSPHORYLASE"/>
    <property type="match status" value="1"/>
</dbReference>
<dbReference type="AlphaFoldDB" id="A0AA42B7F5"/>
<dbReference type="GO" id="GO:0046104">
    <property type="term" value="P:thymidine metabolic process"/>
    <property type="evidence" value="ECO:0007669"/>
    <property type="project" value="UniProtKB-UniRule"/>
</dbReference>
<dbReference type="Proteomes" id="UP001165393">
    <property type="component" value="Unassembled WGS sequence"/>
</dbReference>
<evidence type="ECO:0000256" key="3">
    <source>
        <dbReference type="ARBA" id="ARBA00011892"/>
    </source>
</evidence>
<comment type="caution">
    <text evidence="9">The sequence shown here is derived from an EMBL/GenBank/DDBJ whole genome shotgun (WGS) entry which is preliminary data.</text>
</comment>
<evidence type="ECO:0000256" key="5">
    <source>
        <dbReference type="ARBA" id="ARBA00022679"/>
    </source>
</evidence>
<proteinExistence type="inferred from homology"/>
<keyword evidence="5 7" id="KW-0808">Transferase</keyword>
<dbReference type="InterPro" id="IPR035902">
    <property type="entry name" value="Nuc_phospho_transferase"/>
</dbReference>
<accession>A0AA42B7F5</accession>
<dbReference type="SUPFAM" id="SSF52418">
    <property type="entry name" value="Nucleoside phosphorylase/phosphoribosyltransferase catalytic domain"/>
    <property type="match status" value="1"/>
</dbReference>
<dbReference type="PIRSF" id="PIRSF000478">
    <property type="entry name" value="TP_PyNP"/>
    <property type="match status" value="1"/>
</dbReference>
<dbReference type="RefSeq" id="WP_251261004.1">
    <property type="nucleotide sequence ID" value="NZ_JAMQGP010000003.1"/>
</dbReference>
<comment type="catalytic activity">
    <reaction evidence="6 7">
        <text>thymidine + phosphate = 2-deoxy-alpha-D-ribose 1-phosphate + thymine</text>
        <dbReference type="Rhea" id="RHEA:16037"/>
        <dbReference type="ChEBI" id="CHEBI:17748"/>
        <dbReference type="ChEBI" id="CHEBI:17821"/>
        <dbReference type="ChEBI" id="CHEBI:43474"/>
        <dbReference type="ChEBI" id="CHEBI:57259"/>
        <dbReference type="EC" id="2.4.2.4"/>
    </reaction>
</comment>
<dbReference type="EMBL" id="JAMQGP010000003">
    <property type="protein sequence ID" value="MCM2679556.1"/>
    <property type="molecule type" value="Genomic_DNA"/>
</dbReference>
<evidence type="ECO:0000256" key="2">
    <source>
        <dbReference type="ARBA" id="ARBA00011738"/>
    </source>
</evidence>
<dbReference type="InterPro" id="IPR036566">
    <property type="entry name" value="PYNP-like_C_sf"/>
</dbReference>
<dbReference type="PANTHER" id="PTHR10515">
    <property type="entry name" value="THYMIDINE PHOSPHORYLASE"/>
    <property type="match status" value="1"/>
</dbReference>
<dbReference type="HAMAP" id="MF_01628">
    <property type="entry name" value="Thymid_phosp"/>
    <property type="match status" value="1"/>
</dbReference>
<dbReference type="Gene3D" id="3.90.1170.30">
    <property type="entry name" value="Pyrimidine nucleoside phosphorylase-like, C-terminal domain"/>
    <property type="match status" value="1"/>
</dbReference>
<dbReference type="InterPro" id="IPR000053">
    <property type="entry name" value="Thymidine/pyrmidine_PPase"/>
</dbReference>
<evidence type="ECO:0000313" key="9">
    <source>
        <dbReference type="EMBL" id="MCM2679556.1"/>
    </source>
</evidence>
<evidence type="ECO:0000256" key="4">
    <source>
        <dbReference type="ARBA" id="ARBA00022676"/>
    </source>
</evidence>
<dbReference type="GO" id="GO:0009032">
    <property type="term" value="F:thymidine phosphorylase activity"/>
    <property type="evidence" value="ECO:0007669"/>
    <property type="project" value="UniProtKB-UniRule"/>
</dbReference>
<sequence length="445" mass="47222">MWLAQEVIRQKRDGSALAESDILRFVQGITDESVSEGQIAAMAMAIYLNGMNLSERTKLTKALRDSGSVMEWMVDGPVVDKHSSGGVGDFVSLVLGPILAACGCYVPMISGRGLGHTGGTLDKFDSIAGYNTHPDLGTFRRVVKECGVAIVGQTAELAPADGRLYSIRDVTGTVESVDLITASILAKKLAEGLDVLVMDVKVGNGAFMQSIDEGLKLATSIVNVANNAGTNTTALITDMSQPLARTAGNALEMKEAIALLKGEVRSQRLWTVTLELAKTGLCAAGLATSDADAEAKVMHAWKSGKAAEHFEKMVSELGGPSHILTSYEQHMPKAMITKPVLALRDGYVYSTQTRDIGLELIPLGGARKVPSDDINHAVGLSDLKFPGEYVSKGQPLAVIHAESEEVANQVSINLQNAYHLSTQAPEENILIHRVIPASSEPGSSS</sequence>
<evidence type="ECO:0000313" key="10">
    <source>
        <dbReference type="Proteomes" id="UP001165393"/>
    </source>
</evidence>
<dbReference type="InterPro" id="IPR036320">
    <property type="entry name" value="Glycosyl_Trfase_fam3_N_dom_sf"/>
</dbReference>
<comment type="subunit">
    <text evidence="2 7">Homodimer.</text>
</comment>
<dbReference type="InterPro" id="IPR017459">
    <property type="entry name" value="Glycosyl_Trfase_fam3_N_dom"/>
</dbReference>
<organism evidence="9 10">
    <name type="scientific">Echinimonas agarilytica</name>
    <dbReference type="NCBI Taxonomy" id="1215918"/>
    <lineage>
        <taxon>Bacteria</taxon>
        <taxon>Pseudomonadati</taxon>
        <taxon>Pseudomonadota</taxon>
        <taxon>Gammaproteobacteria</taxon>
        <taxon>Alteromonadales</taxon>
        <taxon>Echinimonadaceae</taxon>
        <taxon>Echinimonas</taxon>
    </lineage>
</organism>
<dbReference type="InterPro" id="IPR017872">
    <property type="entry name" value="Pyrmidine_PPase_CS"/>
</dbReference>
<dbReference type="Pfam" id="PF07831">
    <property type="entry name" value="PYNP_C"/>
    <property type="match status" value="1"/>
</dbReference>
<keyword evidence="4 7" id="KW-0328">Glycosyltransferase</keyword>
<dbReference type="Gene3D" id="3.40.1030.10">
    <property type="entry name" value="Nucleoside phosphorylase/phosphoribosyltransferase catalytic domain"/>
    <property type="match status" value="1"/>
</dbReference>
<dbReference type="NCBIfam" id="TIGR02643">
    <property type="entry name" value="T_phosphoryl"/>
    <property type="match status" value="1"/>
</dbReference>
<comment type="similarity">
    <text evidence="1 7">Belongs to the thymidine/pyrimidine-nucleoside phosphorylase family.</text>
</comment>
<dbReference type="NCBIfam" id="TIGR02644">
    <property type="entry name" value="Y_phosphoryl"/>
    <property type="match status" value="1"/>
</dbReference>
<dbReference type="Pfam" id="PF00591">
    <property type="entry name" value="Glycos_transf_3"/>
    <property type="match status" value="1"/>
</dbReference>
<feature type="domain" description="Pyrimidine nucleoside phosphorylase C-terminal" evidence="8">
    <location>
        <begin position="347"/>
        <end position="421"/>
    </location>
</feature>
<dbReference type="GO" id="GO:0005829">
    <property type="term" value="C:cytosol"/>
    <property type="evidence" value="ECO:0007669"/>
    <property type="project" value="TreeGrafter"/>
</dbReference>
<dbReference type="Pfam" id="PF02885">
    <property type="entry name" value="Glycos_trans_3N"/>
    <property type="match status" value="1"/>
</dbReference>
<evidence type="ECO:0000256" key="7">
    <source>
        <dbReference type="HAMAP-Rule" id="MF_01628"/>
    </source>
</evidence>
<dbReference type="SUPFAM" id="SSF54680">
    <property type="entry name" value="Pyrimidine nucleoside phosphorylase C-terminal domain"/>
    <property type="match status" value="1"/>
</dbReference>
<keyword evidence="10" id="KW-1185">Reference proteome</keyword>
<dbReference type="InterPro" id="IPR013102">
    <property type="entry name" value="PYNP_C"/>
</dbReference>
<dbReference type="PROSITE" id="PS00647">
    <property type="entry name" value="THYMID_PHOSPHORYLASE"/>
    <property type="match status" value="1"/>
</dbReference>
<comment type="pathway">
    <text evidence="7">Pyrimidine metabolism; dTMP biosynthesis via salvage pathway; dTMP from thymine: step 1/2.</text>
</comment>
<dbReference type="InterPro" id="IPR013465">
    <property type="entry name" value="Thymidine_Pase"/>
</dbReference>
<dbReference type="GO" id="GO:0004645">
    <property type="term" value="F:1,4-alpha-oligoglucan phosphorylase activity"/>
    <property type="evidence" value="ECO:0007669"/>
    <property type="project" value="InterPro"/>
</dbReference>